<accession>A0ABD6CJ07</accession>
<dbReference type="EMBL" id="JBHUDJ010000015">
    <property type="protein sequence ID" value="MFD1589418.1"/>
    <property type="molecule type" value="Genomic_DNA"/>
</dbReference>
<dbReference type="Pfam" id="PF25213">
    <property type="entry name" value="HVO_A0261_N"/>
    <property type="match status" value="1"/>
</dbReference>
<dbReference type="SUPFAM" id="SSF46785">
    <property type="entry name" value="Winged helix' DNA-binding domain"/>
    <property type="match status" value="1"/>
</dbReference>
<name>A0ABD6CJ07_9EURY</name>
<dbReference type="AlphaFoldDB" id="A0ABD6CJ07"/>
<dbReference type="Gene3D" id="1.10.10.10">
    <property type="entry name" value="Winged helix-like DNA-binding domain superfamily/Winged helix DNA-binding domain"/>
    <property type="match status" value="1"/>
</dbReference>
<dbReference type="InterPro" id="IPR011991">
    <property type="entry name" value="ArsR-like_HTH"/>
</dbReference>
<evidence type="ECO:0000313" key="2">
    <source>
        <dbReference type="EMBL" id="MFD1589418.1"/>
    </source>
</evidence>
<comment type="caution">
    <text evidence="2">The sequence shown here is derived from an EMBL/GenBank/DDBJ whole genome shotgun (WGS) entry which is preliminary data.</text>
</comment>
<dbReference type="CDD" id="cd00090">
    <property type="entry name" value="HTH_ARSR"/>
    <property type="match status" value="1"/>
</dbReference>
<protein>
    <submittedName>
        <fullName evidence="2">ArsR family transcriptional regulator</fullName>
    </submittedName>
</protein>
<keyword evidence="3" id="KW-1185">Reference proteome</keyword>
<gene>
    <name evidence="2" type="ORF">ACFR9U_20780</name>
</gene>
<sequence length="98" mass="10932">MTDNWDDISFVISSQYRVAVLRRLADGPATPSRIANDSDLGIAHISRALQGLQDRGLVELLVSEERRKGRVYGISDRGSEVWSRIVSEEMVDMGKPSE</sequence>
<dbReference type="InterPro" id="IPR057527">
    <property type="entry name" value="HVO_A0261-like_N"/>
</dbReference>
<feature type="domain" description="HVO-A0261-like N-terminal" evidence="1">
    <location>
        <begin position="5"/>
        <end position="59"/>
    </location>
</feature>
<evidence type="ECO:0000259" key="1">
    <source>
        <dbReference type="Pfam" id="PF25213"/>
    </source>
</evidence>
<dbReference type="InterPro" id="IPR036390">
    <property type="entry name" value="WH_DNA-bd_sf"/>
</dbReference>
<evidence type="ECO:0000313" key="3">
    <source>
        <dbReference type="Proteomes" id="UP001597119"/>
    </source>
</evidence>
<proteinExistence type="predicted"/>
<dbReference type="RefSeq" id="WP_247381134.1">
    <property type="nucleotide sequence ID" value="NZ_JALLGV010000009.1"/>
</dbReference>
<reference evidence="2 3" key="1">
    <citation type="journal article" date="2019" name="Int. J. Syst. Evol. Microbiol.">
        <title>The Global Catalogue of Microorganisms (GCM) 10K type strain sequencing project: providing services to taxonomists for standard genome sequencing and annotation.</title>
        <authorList>
            <consortium name="The Broad Institute Genomics Platform"/>
            <consortium name="The Broad Institute Genome Sequencing Center for Infectious Disease"/>
            <person name="Wu L."/>
            <person name="Ma J."/>
        </authorList>
    </citation>
    <scope>NUCLEOTIDE SEQUENCE [LARGE SCALE GENOMIC DNA]</scope>
    <source>
        <strain evidence="2 3">CGMCC 1.12125</strain>
    </source>
</reference>
<dbReference type="Proteomes" id="UP001597119">
    <property type="component" value="Unassembled WGS sequence"/>
</dbReference>
<organism evidence="2 3">
    <name type="scientific">Halorientalis brevis</name>
    <dbReference type="NCBI Taxonomy" id="1126241"/>
    <lineage>
        <taxon>Archaea</taxon>
        <taxon>Methanobacteriati</taxon>
        <taxon>Methanobacteriota</taxon>
        <taxon>Stenosarchaea group</taxon>
        <taxon>Halobacteria</taxon>
        <taxon>Halobacteriales</taxon>
        <taxon>Haloarculaceae</taxon>
        <taxon>Halorientalis</taxon>
    </lineage>
</organism>
<dbReference type="InterPro" id="IPR036388">
    <property type="entry name" value="WH-like_DNA-bd_sf"/>
</dbReference>